<keyword evidence="10 12" id="KW-0472">Membrane</keyword>
<evidence type="ECO:0000313" key="14">
    <source>
        <dbReference type="EMBL" id="CAJ0567314.1"/>
    </source>
</evidence>
<evidence type="ECO:0000256" key="8">
    <source>
        <dbReference type="ARBA" id="ARBA00022989"/>
    </source>
</evidence>
<keyword evidence="5 12" id="KW-0812">Transmembrane</keyword>
<keyword evidence="3 12" id="KW-0813">Transport</keyword>
<accession>A0AA36CFX0</accession>
<evidence type="ECO:0000313" key="15">
    <source>
        <dbReference type="Proteomes" id="UP001177023"/>
    </source>
</evidence>
<comment type="caution">
    <text evidence="12">Lacks conserved residue(s) required for the propagation of feature annotation.</text>
</comment>
<reference evidence="14" key="1">
    <citation type="submission" date="2023-06" db="EMBL/GenBank/DDBJ databases">
        <authorList>
            <person name="Delattre M."/>
        </authorList>
    </citation>
    <scope>NUCLEOTIDE SEQUENCE</scope>
    <source>
        <strain evidence="14">AF72</strain>
    </source>
</reference>
<name>A0AA36CFX0_9BILA</name>
<comment type="caution">
    <text evidence="14">The sequence shown here is derived from an EMBL/GenBank/DDBJ whole genome shotgun (WGS) entry which is preliminary data.</text>
</comment>
<dbReference type="PROSITE" id="PS51013">
    <property type="entry name" value="PANNEXIN"/>
    <property type="match status" value="1"/>
</dbReference>
<dbReference type="Pfam" id="PF00876">
    <property type="entry name" value="Innexin"/>
    <property type="match status" value="2"/>
</dbReference>
<feature type="transmembrane region" description="Helical" evidence="12">
    <location>
        <begin position="195"/>
        <end position="217"/>
    </location>
</feature>
<evidence type="ECO:0000256" key="10">
    <source>
        <dbReference type="ARBA" id="ARBA00023136"/>
    </source>
</evidence>
<dbReference type="GO" id="GO:0005921">
    <property type="term" value="C:gap junction"/>
    <property type="evidence" value="ECO:0007669"/>
    <property type="project" value="UniProtKB-SubCell"/>
</dbReference>
<dbReference type="GO" id="GO:0005886">
    <property type="term" value="C:plasma membrane"/>
    <property type="evidence" value="ECO:0007669"/>
    <property type="project" value="UniProtKB-SubCell"/>
</dbReference>
<evidence type="ECO:0000256" key="13">
    <source>
        <dbReference type="SAM" id="MobiDB-lite"/>
    </source>
</evidence>
<keyword evidence="15" id="KW-1185">Reference proteome</keyword>
<comment type="function">
    <text evidence="12">Structural component of the gap junctions.</text>
</comment>
<evidence type="ECO:0000256" key="9">
    <source>
        <dbReference type="ARBA" id="ARBA00023065"/>
    </source>
</evidence>
<comment type="similarity">
    <text evidence="12">Belongs to the pannexin family.</text>
</comment>
<evidence type="ECO:0000256" key="5">
    <source>
        <dbReference type="ARBA" id="ARBA00022692"/>
    </source>
</evidence>
<evidence type="ECO:0000256" key="3">
    <source>
        <dbReference type="ARBA" id="ARBA00022448"/>
    </source>
</evidence>
<evidence type="ECO:0000256" key="12">
    <source>
        <dbReference type="RuleBase" id="RU010713"/>
    </source>
</evidence>
<feature type="transmembrane region" description="Helical" evidence="12">
    <location>
        <begin position="449"/>
        <end position="473"/>
    </location>
</feature>
<feature type="transmembrane region" description="Helical" evidence="12">
    <location>
        <begin position="283"/>
        <end position="306"/>
    </location>
</feature>
<dbReference type="GO" id="GO:0005243">
    <property type="term" value="F:gap junction channel activity"/>
    <property type="evidence" value="ECO:0007669"/>
    <property type="project" value="TreeGrafter"/>
</dbReference>
<evidence type="ECO:0000256" key="1">
    <source>
        <dbReference type="ARBA" id="ARBA00004610"/>
    </source>
</evidence>
<keyword evidence="8 12" id="KW-1133">Transmembrane helix</keyword>
<evidence type="ECO:0000256" key="6">
    <source>
        <dbReference type="ARBA" id="ARBA00022868"/>
    </source>
</evidence>
<dbReference type="EMBL" id="CATQJA010001463">
    <property type="protein sequence ID" value="CAJ0567314.1"/>
    <property type="molecule type" value="Genomic_DNA"/>
</dbReference>
<gene>
    <name evidence="12" type="primary">inx</name>
    <name evidence="14" type="ORF">MSPICULIGERA_LOCUS5870</name>
</gene>
<feature type="transmembrane region" description="Helical" evidence="12">
    <location>
        <begin position="25"/>
        <end position="45"/>
    </location>
</feature>
<dbReference type="AlphaFoldDB" id="A0AA36CFX0"/>
<organism evidence="14 15">
    <name type="scientific">Mesorhabditis spiculigera</name>
    <dbReference type="NCBI Taxonomy" id="96644"/>
    <lineage>
        <taxon>Eukaryota</taxon>
        <taxon>Metazoa</taxon>
        <taxon>Ecdysozoa</taxon>
        <taxon>Nematoda</taxon>
        <taxon>Chromadorea</taxon>
        <taxon>Rhabditida</taxon>
        <taxon>Rhabditina</taxon>
        <taxon>Rhabditomorpha</taxon>
        <taxon>Rhabditoidea</taxon>
        <taxon>Rhabditidae</taxon>
        <taxon>Mesorhabditinae</taxon>
        <taxon>Mesorhabditis</taxon>
    </lineage>
</organism>
<dbReference type="GO" id="GO:0034220">
    <property type="term" value="P:monoatomic ion transmembrane transport"/>
    <property type="evidence" value="ECO:0007669"/>
    <property type="project" value="UniProtKB-KW"/>
</dbReference>
<proteinExistence type="inferred from homology"/>
<evidence type="ECO:0000256" key="7">
    <source>
        <dbReference type="ARBA" id="ARBA00022949"/>
    </source>
</evidence>
<sequence length="605" mass="69992">MNIIQGILSSVKPLPDSDFSDRLSYVYSTLGLIVGSAFVSGWSFVGSPIQCWFPAYYKGWWMEYVLDYCYVQNTYFLPFTEIKPQNEWDFANHIVPYPKNITEREDKQLGYYQWVPFILALQAFLFYLPILIWRTVYEGTGFKIATICQTCAIAQNMEEKDREKNMRIVSGFLVYEHSVANAIGGKVRRTASGTFVIGIYMLTKVLFVANALLQFVLLKGFLGVDTFFWGLQVFNDICSGREWPQSGNFPRVTFCDFEVRVLGNLHRHSVQCVLMINMFNEKIFIFLWFWLFLVLCYSVYSLFYWLSTAFTTSYGKKVVRHYIEKIDPPTGDAEYDHHKRQLLEEFVVDKLRTDGVFVLRLIMSNSGDMIACSLIRTLWQDFVKERGSRPPPYEKPKLLQERRHQSVKVVAAHIYDSLETQKKLAGLSHMTRFVHEGKYLTSLYLMTKVLYVLQAVVQFFILNSFLSTSYWFWGFGILRDLAHTVQCVLMINMFNEKVYLFLCNEKGQFLAKYLSVLGLYNSDNKDHRDALKRFVRKGLRDDGLLVVRLIAANAGDLITTDLVSALWRRFLEDELKEAKANNGSGGPATAPLEEGDEFSEKTPLQ</sequence>
<feature type="transmembrane region" description="Helical" evidence="12">
    <location>
        <begin position="111"/>
        <end position="133"/>
    </location>
</feature>
<evidence type="ECO:0000256" key="11">
    <source>
        <dbReference type="ARBA" id="ARBA00023303"/>
    </source>
</evidence>
<dbReference type="Proteomes" id="UP001177023">
    <property type="component" value="Unassembled WGS sequence"/>
</dbReference>
<keyword evidence="7" id="KW-0965">Cell junction</keyword>
<protein>
    <recommendedName>
        <fullName evidence="12">Innexin</fullName>
    </recommendedName>
</protein>
<keyword evidence="11 12" id="KW-0407">Ion channel</keyword>
<evidence type="ECO:0000256" key="4">
    <source>
        <dbReference type="ARBA" id="ARBA00022475"/>
    </source>
</evidence>
<dbReference type="PANTHER" id="PTHR11893">
    <property type="entry name" value="INNEXIN"/>
    <property type="match status" value="1"/>
</dbReference>
<dbReference type="InterPro" id="IPR000990">
    <property type="entry name" value="Innexin"/>
</dbReference>
<comment type="subcellular location">
    <subcellularLocation>
        <location evidence="1">Cell junction</location>
        <location evidence="1">Gap junction</location>
    </subcellularLocation>
    <subcellularLocation>
        <location evidence="2 12">Cell membrane</location>
        <topology evidence="2 12">Multi-pass membrane protein</topology>
    </subcellularLocation>
</comment>
<dbReference type="PRINTS" id="PR01262">
    <property type="entry name" value="INNEXIN"/>
</dbReference>
<keyword evidence="6" id="KW-0303">Gap junction</keyword>
<keyword evidence="9 12" id="KW-0406">Ion transport</keyword>
<feature type="region of interest" description="Disordered" evidence="13">
    <location>
        <begin position="578"/>
        <end position="605"/>
    </location>
</feature>
<evidence type="ECO:0000256" key="2">
    <source>
        <dbReference type="ARBA" id="ARBA00004651"/>
    </source>
</evidence>
<feature type="non-terminal residue" evidence="14">
    <location>
        <position position="1"/>
    </location>
</feature>
<dbReference type="PANTHER" id="PTHR11893:SF46">
    <property type="entry name" value="INNEXIN-12"/>
    <property type="match status" value="1"/>
</dbReference>
<keyword evidence="4" id="KW-1003">Cell membrane</keyword>